<evidence type="ECO:0000313" key="3">
    <source>
        <dbReference type="Proteomes" id="UP000332933"/>
    </source>
</evidence>
<organism evidence="2 3">
    <name type="scientific">Aphanomyces stellatus</name>
    <dbReference type="NCBI Taxonomy" id="120398"/>
    <lineage>
        <taxon>Eukaryota</taxon>
        <taxon>Sar</taxon>
        <taxon>Stramenopiles</taxon>
        <taxon>Oomycota</taxon>
        <taxon>Saprolegniomycetes</taxon>
        <taxon>Saprolegniales</taxon>
        <taxon>Verrucalvaceae</taxon>
        <taxon>Aphanomyces</taxon>
    </lineage>
</organism>
<accession>A0A485LBI3</accession>
<dbReference type="OrthoDB" id="64340at2759"/>
<name>A0A485LBI3_9STRA</name>
<keyword evidence="3" id="KW-1185">Reference proteome</keyword>
<gene>
    <name evidence="2" type="primary">Aste57867_17499</name>
    <name evidence="1" type="ORF">As57867_017439</name>
    <name evidence="2" type="ORF">ASTE57867_17499</name>
</gene>
<dbReference type="EMBL" id="VJMH01006177">
    <property type="protein sequence ID" value="KAF0691223.1"/>
    <property type="molecule type" value="Genomic_DNA"/>
</dbReference>
<reference evidence="1" key="2">
    <citation type="submission" date="2019-06" db="EMBL/GenBank/DDBJ databases">
        <title>Genomics analysis of Aphanomyces spp. identifies a new class of oomycete effector associated with host adaptation.</title>
        <authorList>
            <person name="Gaulin E."/>
        </authorList>
    </citation>
    <scope>NUCLEOTIDE SEQUENCE</scope>
    <source>
        <strain evidence="1">CBS 578.67</strain>
    </source>
</reference>
<evidence type="ECO:0000313" key="1">
    <source>
        <dbReference type="EMBL" id="KAF0691223.1"/>
    </source>
</evidence>
<protein>
    <submittedName>
        <fullName evidence="2">Aste57867_17499 protein</fullName>
    </submittedName>
</protein>
<reference evidence="2 3" key="1">
    <citation type="submission" date="2019-03" db="EMBL/GenBank/DDBJ databases">
        <authorList>
            <person name="Gaulin E."/>
            <person name="Dumas B."/>
        </authorList>
    </citation>
    <scope>NUCLEOTIDE SEQUENCE [LARGE SCALE GENOMIC DNA]</scope>
    <source>
        <strain evidence="2">CBS 568.67</strain>
    </source>
</reference>
<dbReference type="Proteomes" id="UP000332933">
    <property type="component" value="Unassembled WGS sequence"/>
</dbReference>
<proteinExistence type="predicted"/>
<sequence>MLEITLEPRVRSPKDHRQARFGLWSRWKHRTEPSPSPKYPARPLPAPNRTYRSVFQQPAIEGSATSPAKLFVRTNALKEDPTTTPTVHDVLTELLRKAKPVNPTAELTTQDQTLQCLAALVFSLGSNTSSRSFRLICRQGSLAIRVDDAAILRNRWQLRIAIKKMTVCSMTVPNKLPLSDSPKPPPDEVEMLQSITGLAPLPQLLDDLTVLLSSSSSAISRRGINMDMGVYHFHKKQFDAALACFQAISVDREDKVLTGYIQACLSIVGKPVGGTEEQLTA</sequence>
<dbReference type="EMBL" id="CAADRA010006198">
    <property type="protein sequence ID" value="VFT94252.1"/>
    <property type="molecule type" value="Genomic_DNA"/>
</dbReference>
<dbReference type="AlphaFoldDB" id="A0A485LBI3"/>
<evidence type="ECO:0000313" key="2">
    <source>
        <dbReference type="EMBL" id="VFT94252.1"/>
    </source>
</evidence>